<gene>
    <name evidence="1" type="ORF">PC110_g8529</name>
</gene>
<evidence type="ECO:0008006" key="3">
    <source>
        <dbReference type="Google" id="ProtNLM"/>
    </source>
</evidence>
<evidence type="ECO:0000313" key="1">
    <source>
        <dbReference type="EMBL" id="RAW35174.1"/>
    </source>
</evidence>
<dbReference type="InterPro" id="IPR036397">
    <property type="entry name" value="RNaseH_sf"/>
</dbReference>
<keyword evidence="2" id="KW-1185">Reference proteome</keyword>
<sequence length="236" mass="26978">MPRRKRLTAAEYERIKVVNEGKLSNREIAKRLNRTEGVTRNFLKKSKRSQRPKNVGRPSIIDERKVRQIFLLAGTRNLFAKKIADLLPCRPKCIYASPSAAQKSLRKIFEEKTCSSSEASSQGGQSEVCGQIPSGAETDVEASDRWWKRHDLGGFTKGFLNDNNVTTMELPAKSPDFNIIENVWGLSVGRVYPKGRQFDSRAKLNACIKAESARIESDYIKRLVKSVRKRLHWQWR</sequence>
<comment type="caution">
    <text evidence="1">The sequence shown here is derived from an EMBL/GenBank/DDBJ whole genome shotgun (WGS) entry which is preliminary data.</text>
</comment>
<dbReference type="AlphaFoldDB" id="A0A329SEF8"/>
<proteinExistence type="predicted"/>
<reference evidence="1 2" key="1">
    <citation type="submission" date="2018-01" db="EMBL/GenBank/DDBJ databases">
        <title>Draft genome of the strawberry crown rot pathogen Phytophthora cactorum.</title>
        <authorList>
            <person name="Armitage A.D."/>
            <person name="Lysoe E."/>
            <person name="Nellist C.F."/>
            <person name="Harrison R.J."/>
            <person name="Brurberg M.B."/>
        </authorList>
    </citation>
    <scope>NUCLEOTIDE SEQUENCE [LARGE SCALE GENOMIC DNA]</scope>
    <source>
        <strain evidence="1 2">10300</strain>
    </source>
</reference>
<dbReference type="STRING" id="29920.A0A329SEF8"/>
<dbReference type="Gene3D" id="1.10.10.60">
    <property type="entry name" value="Homeodomain-like"/>
    <property type="match status" value="1"/>
</dbReference>
<dbReference type="GO" id="GO:0003676">
    <property type="term" value="F:nucleic acid binding"/>
    <property type="evidence" value="ECO:0007669"/>
    <property type="project" value="InterPro"/>
</dbReference>
<dbReference type="VEuPathDB" id="FungiDB:PC110_g8529"/>
<evidence type="ECO:0000313" key="2">
    <source>
        <dbReference type="Proteomes" id="UP000251314"/>
    </source>
</evidence>
<dbReference type="EMBL" id="MJFZ01000177">
    <property type="protein sequence ID" value="RAW35174.1"/>
    <property type="molecule type" value="Genomic_DNA"/>
</dbReference>
<dbReference type="Proteomes" id="UP000251314">
    <property type="component" value="Unassembled WGS sequence"/>
</dbReference>
<organism evidence="1 2">
    <name type="scientific">Phytophthora cactorum</name>
    <dbReference type="NCBI Taxonomy" id="29920"/>
    <lineage>
        <taxon>Eukaryota</taxon>
        <taxon>Sar</taxon>
        <taxon>Stramenopiles</taxon>
        <taxon>Oomycota</taxon>
        <taxon>Peronosporomycetes</taxon>
        <taxon>Peronosporales</taxon>
        <taxon>Peronosporaceae</taxon>
        <taxon>Phytophthora</taxon>
    </lineage>
</organism>
<name>A0A329SEF8_9STRA</name>
<dbReference type="Gene3D" id="3.30.420.10">
    <property type="entry name" value="Ribonuclease H-like superfamily/Ribonuclease H"/>
    <property type="match status" value="1"/>
</dbReference>
<accession>A0A329SEF8</accession>
<protein>
    <recommendedName>
        <fullName evidence="3">Tc3 transposase DNA binding domain-containing protein</fullName>
    </recommendedName>
</protein>